<protein>
    <submittedName>
        <fullName evidence="2">Uncharacterized protein</fullName>
    </submittedName>
</protein>
<sequence length="118" mass="12923">MLTIYRLPGRARNPVPVPSGDGTAFYALVPLTCRKQVPGGASRAFALWAGWRPSTASGCRSARRMQDRAPARSVPNNPFGLLHRQATAMASRSTEASSSGGLATHQRRRLFRYRNRLA</sequence>
<dbReference type="KEGG" id="maqu:Maq22A_1p38500"/>
<geneLocation type="plasmid" evidence="3">
    <name>pMaq22A_1p DNA</name>
</geneLocation>
<accession>A0A1Y0Z938</accession>
<dbReference type="AlphaFoldDB" id="A0A1Y0Z938"/>
<evidence type="ECO:0000256" key="1">
    <source>
        <dbReference type="SAM" id="MobiDB-lite"/>
    </source>
</evidence>
<reference evidence="3" key="2">
    <citation type="submission" date="2015-01" db="EMBL/GenBank/DDBJ databases">
        <title>Complete genome sequence of Methylobacterium aquaticum strain 22A.</title>
        <authorList>
            <person name="Tani A."/>
            <person name="Ogura Y."/>
            <person name="Hayashi T."/>
        </authorList>
    </citation>
    <scope>NUCLEOTIDE SEQUENCE [LARGE SCALE GENOMIC DNA]</scope>
    <source>
        <strain evidence="3">MA-22A</strain>
        <plasmid evidence="3">Plasmid pMaq22A_1p DNA</plasmid>
    </source>
</reference>
<reference evidence="2 3" key="1">
    <citation type="journal article" date="2015" name="Genome Announc.">
        <title>Complete Genome Sequence of Methylobacterium aquaticum Strain 22A, Isolated from Racomitrium japonicum Moss.</title>
        <authorList>
            <person name="Tani A."/>
            <person name="Ogura Y."/>
            <person name="Hayashi T."/>
            <person name="Kimbara K."/>
        </authorList>
    </citation>
    <scope>NUCLEOTIDE SEQUENCE [LARGE SCALE GENOMIC DNA]</scope>
    <source>
        <strain evidence="2 3">MA-22A</strain>
        <plasmid evidence="3">Plasmid pMaq22A_1p DNA</plasmid>
    </source>
</reference>
<keyword evidence="2" id="KW-0614">Plasmid</keyword>
<evidence type="ECO:0000313" key="2">
    <source>
        <dbReference type="EMBL" id="BAR47328.1"/>
    </source>
</evidence>
<gene>
    <name evidence="2" type="ORF">Maq22A_1p38500</name>
</gene>
<dbReference type="Proteomes" id="UP000061432">
    <property type="component" value="Plasmid pMaq22A_1p"/>
</dbReference>
<evidence type="ECO:0000313" key="3">
    <source>
        <dbReference type="Proteomes" id="UP000061432"/>
    </source>
</evidence>
<dbReference type="EMBL" id="AP014705">
    <property type="protein sequence ID" value="BAR47328.1"/>
    <property type="molecule type" value="Genomic_DNA"/>
</dbReference>
<organism evidence="2 3">
    <name type="scientific">Methylobacterium aquaticum</name>
    <dbReference type="NCBI Taxonomy" id="270351"/>
    <lineage>
        <taxon>Bacteria</taxon>
        <taxon>Pseudomonadati</taxon>
        <taxon>Pseudomonadota</taxon>
        <taxon>Alphaproteobacteria</taxon>
        <taxon>Hyphomicrobiales</taxon>
        <taxon>Methylobacteriaceae</taxon>
        <taxon>Methylobacterium</taxon>
    </lineage>
</organism>
<name>A0A1Y0Z938_9HYPH</name>
<feature type="region of interest" description="Disordered" evidence="1">
    <location>
        <begin position="59"/>
        <end position="79"/>
    </location>
</feature>
<proteinExistence type="predicted"/>